<reference evidence="1 2" key="1">
    <citation type="submission" date="2017-06" db="EMBL/GenBank/DDBJ databases">
        <title>Complete Genome Sequence of the Soil Carbazole-Degrading Bacterium Nocardioides aromaticivorans IC177.</title>
        <authorList>
            <person name="Vejarano F."/>
            <person name="Suzuki-Minakuchi C."/>
            <person name="Ohtsubo Y."/>
            <person name="Tsuda M."/>
            <person name="Okada K."/>
            <person name="Nojiri H."/>
        </authorList>
    </citation>
    <scope>NUCLEOTIDE SEQUENCE [LARGE SCALE GENOMIC DNA]</scope>
    <source>
        <strain evidence="1 2">IC177</strain>
    </source>
</reference>
<organism evidence="1 2">
    <name type="scientific">Nocardioides aromaticivorans</name>
    <dbReference type="NCBI Taxonomy" id="200618"/>
    <lineage>
        <taxon>Bacteria</taxon>
        <taxon>Bacillati</taxon>
        <taxon>Actinomycetota</taxon>
        <taxon>Actinomycetes</taxon>
        <taxon>Propionibacteriales</taxon>
        <taxon>Nocardioidaceae</taxon>
        <taxon>Nocardioides</taxon>
    </lineage>
</organism>
<protein>
    <submittedName>
        <fullName evidence="1">Uncharacterized protein</fullName>
    </submittedName>
</protein>
<evidence type="ECO:0000313" key="2">
    <source>
        <dbReference type="Proteomes" id="UP000662818"/>
    </source>
</evidence>
<gene>
    <name evidence="1" type="ORF">CFH99_07935</name>
</gene>
<sequence length="175" mass="19499">MRVDIRKNTDQLNYEDFLRGVTRIVTIAGVERGRKEAQYDIAIEGDDRYWRPPPTVLKLLVSAWGDEAADWTGRSAELYGDPDVMMAGKKVGGIRVSRLSHIDKPISANLSETRGKRKIHTVDPLTMPTPPSESAIACATDRDQLLAWGQQFPHLRPVLKARMDELDGQTTGGES</sequence>
<name>A0ABX7PHX6_9ACTN</name>
<dbReference type="EMBL" id="CP022295">
    <property type="protein sequence ID" value="QSR25551.1"/>
    <property type="molecule type" value="Genomic_DNA"/>
</dbReference>
<keyword evidence="2" id="KW-1185">Reference proteome</keyword>
<evidence type="ECO:0000313" key="1">
    <source>
        <dbReference type="EMBL" id="QSR25551.1"/>
    </source>
</evidence>
<accession>A0ABX7PHX6</accession>
<dbReference type="RefSeq" id="WP_207009794.1">
    <property type="nucleotide sequence ID" value="NZ_CP022295.1"/>
</dbReference>
<proteinExistence type="predicted"/>
<dbReference type="Proteomes" id="UP000662818">
    <property type="component" value="Chromosome"/>
</dbReference>